<dbReference type="GO" id="GO:0003688">
    <property type="term" value="F:DNA replication origin binding"/>
    <property type="evidence" value="ECO:0007669"/>
    <property type="project" value="TreeGrafter"/>
</dbReference>
<evidence type="ECO:0000256" key="3">
    <source>
        <dbReference type="ARBA" id="ARBA00022679"/>
    </source>
</evidence>
<dbReference type="InterPro" id="IPR017964">
    <property type="entry name" value="DNA-dir_DNA_pol_B_CS"/>
</dbReference>
<dbReference type="PANTHER" id="PTHR45861:SF1">
    <property type="entry name" value="DNA POLYMERASE ALPHA CATALYTIC SUBUNIT"/>
    <property type="match status" value="1"/>
</dbReference>
<gene>
    <name evidence="7" type="ORF">CYMTET_35510</name>
</gene>
<evidence type="ECO:0000256" key="2">
    <source>
        <dbReference type="ARBA" id="ARBA00012417"/>
    </source>
</evidence>
<dbReference type="InterPro" id="IPR043502">
    <property type="entry name" value="DNA/RNA_pol_sf"/>
</dbReference>
<dbReference type="GO" id="GO:0006272">
    <property type="term" value="P:leading strand elongation"/>
    <property type="evidence" value="ECO:0007669"/>
    <property type="project" value="TreeGrafter"/>
</dbReference>
<dbReference type="Gene3D" id="3.90.1600.10">
    <property type="entry name" value="Palm domain of DNA polymerase"/>
    <property type="match status" value="1"/>
</dbReference>
<dbReference type="PRINTS" id="PR00106">
    <property type="entry name" value="DNAPOLB"/>
</dbReference>
<feature type="non-terminal residue" evidence="7">
    <location>
        <position position="1"/>
    </location>
</feature>
<evidence type="ECO:0000256" key="1">
    <source>
        <dbReference type="ARBA" id="ARBA00005755"/>
    </source>
</evidence>
<dbReference type="EMBL" id="LGRX02022758">
    <property type="protein sequence ID" value="KAK3255300.1"/>
    <property type="molecule type" value="Genomic_DNA"/>
</dbReference>
<keyword evidence="3" id="KW-0808">Transferase</keyword>
<dbReference type="NCBIfam" id="TIGR00592">
    <property type="entry name" value="pol2"/>
    <property type="match status" value="1"/>
</dbReference>
<dbReference type="Pfam" id="PF00136">
    <property type="entry name" value="DNA_pol_B"/>
    <property type="match status" value="1"/>
</dbReference>
<keyword evidence="4" id="KW-0548">Nucleotidyltransferase</keyword>
<dbReference type="GO" id="GO:0003682">
    <property type="term" value="F:chromatin binding"/>
    <property type="evidence" value="ECO:0007669"/>
    <property type="project" value="TreeGrafter"/>
</dbReference>
<dbReference type="PANTHER" id="PTHR45861">
    <property type="entry name" value="DNA POLYMERASE ALPHA CATALYTIC SUBUNIT"/>
    <property type="match status" value="1"/>
</dbReference>
<dbReference type="Gene3D" id="1.10.287.690">
    <property type="entry name" value="Helix hairpin bin"/>
    <property type="match status" value="1"/>
</dbReference>
<dbReference type="GO" id="GO:0006273">
    <property type="term" value="P:lagging strand elongation"/>
    <property type="evidence" value="ECO:0007669"/>
    <property type="project" value="TreeGrafter"/>
</dbReference>
<evidence type="ECO:0000256" key="4">
    <source>
        <dbReference type="ARBA" id="ARBA00022695"/>
    </source>
</evidence>
<dbReference type="GO" id="GO:0003697">
    <property type="term" value="F:single-stranded DNA binding"/>
    <property type="evidence" value="ECO:0007669"/>
    <property type="project" value="TreeGrafter"/>
</dbReference>
<protein>
    <recommendedName>
        <fullName evidence="2">DNA-directed DNA polymerase</fullName>
        <ecNumber evidence="2">2.7.7.7</ecNumber>
    </recommendedName>
</protein>
<dbReference type="GO" id="GO:0005658">
    <property type="term" value="C:alpha DNA polymerase:primase complex"/>
    <property type="evidence" value="ECO:0007669"/>
    <property type="project" value="TreeGrafter"/>
</dbReference>
<keyword evidence="8" id="KW-1185">Reference proteome</keyword>
<dbReference type="InterPro" id="IPR006172">
    <property type="entry name" value="DNA-dir_DNA_pol_B"/>
</dbReference>
<evidence type="ECO:0000256" key="5">
    <source>
        <dbReference type="ARBA" id="ARBA00022932"/>
    </source>
</evidence>
<dbReference type="GO" id="GO:0000166">
    <property type="term" value="F:nucleotide binding"/>
    <property type="evidence" value="ECO:0007669"/>
    <property type="project" value="InterPro"/>
</dbReference>
<dbReference type="Proteomes" id="UP001190700">
    <property type="component" value="Unassembled WGS sequence"/>
</dbReference>
<dbReference type="PROSITE" id="PS00116">
    <property type="entry name" value="DNA_POLYMERASE_B"/>
    <property type="match status" value="1"/>
</dbReference>
<proteinExistence type="inferred from homology"/>
<evidence type="ECO:0000313" key="8">
    <source>
        <dbReference type="Proteomes" id="UP001190700"/>
    </source>
</evidence>
<dbReference type="AlphaFoldDB" id="A0AAE0F950"/>
<reference evidence="7 8" key="1">
    <citation type="journal article" date="2015" name="Genome Biol. Evol.">
        <title>Comparative Genomics of a Bacterivorous Green Alga Reveals Evolutionary Causalities and Consequences of Phago-Mixotrophic Mode of Nutrition.</title>
        <authorList>
            <person name="Burns J.A."/>
            <person name="Paasch A."/>
            <person name="Narechania A."/>
            <person name="Kim E."/>
        </authorList>
    </citation>
    <scope>NUCLEOTIDE SEQUENCE [LARGE SCALE GENOMIC DNA]</scope>
    <source>
        <strain evidence="7 8">PLY_AMNH</strain>
    </source>
</reference>
<dbReference type="InterPro" id="IPR006134">
    <property type="entry name" value="DNA-dir_DNA_pol_B_multi_dom"/>
</dbReference>
<dbReference type="GO" id="GO:1902975">
    <property type="term" value="P:mitotic DNA replication initiation"/>
    <property type="evidence" value="ECO:0007669"/>
    <property type="project" value="TreeGrafter"/>
</dbReference>
<dbReference type="InterPro" id="IPR023211">
    <property type="entry name" value="DNA_pol_palm_dom_sf"/>
</dbReference>
<comment type="caution">
    <text evidence="7">The sequence shown here is derived from an EMBL/GenBank/DDBJ whole genome shotgun (WGS) entry which is preliminary data.</text>
</comment>
<dbReference type="EC" id="2.7.7.7" evidence="2"/>
<organism evidence="7 8">
    <name type="scientific">Cymbomonas tetramitiformis</name>
    <dbReference type="NCBI Taxonomy" id="36881"/>
    <lineage>
        <taxon>Eukaryota</taxon>
        <taxon>Viridiplantae</taxon>
        <taxon>Chlorophyta</taxon>
        <taxon>Pyramimonadophyceae</taxon>
        <taxon>Pyramimonadales</taxon>
        <taxon>Pyramimonadaceae</taxon>
        <taxon>Cymbomonas</taxon>
    </lineage>
</organism>
<evidence type="ECO:0000313" key="7">
    <source>
        <dbReference type="EMBL" id="KAK3255300.1"/>
    </source>
</evidence>
<evidence type="ECO:0000259" key="6">
    <source>
        <dbReference type="Pfam" id="PF00136"/>
    </source>
</evidence>
<feature type="domain" description="DNA-directed DNA polymerase family B multifunctional" evidence="6">
    <location>
        <begin position="1"/>
        <end position="188"/>
    </location>
</feature>
<dbReference type="SUPFAM" id="SSF56672">
    <property type="entry name" value="DNA/RNA polymerases"/>
    <property type="match status" value="1"/>
</dbReference>
<keyword evidence="5" id="KW-0239">DNA-directed DNA polymerase</keyword>
<accession>A0AAE0F950</accession>
<name>A0AAE0F950_9CHLO</name>
<comment type="similarity">
    <text evidence="1">Belongs to the DNA polymerase type-B family.</text>
</comment>
<dbReference type="GO" id="GO:0003887">
    <property type="term" value="F:DNA-directed DNA polymerase activity"/>
    <property type="evidence" value="ECO:0007669"/>
    <property type="project" value="UniProtKB-KW"/>
</dbReference>
<sequence>VLRKLVQRRRQVKDMLKTESDQVKKQQLDIRQQALKLTANSMYGCLGFSSSRFFAKPLAQLITSQGREILQSTADLVEANLGLDVIYGDTDSIMISTGLTDLQKAKQIGMLVKKEVNKKYKLLEIELDGVYKTMLLLKKKKYAALKVEEKNGEISTQMELKGLDIVRRDWSILSKGQKSSLAVALCADRCHVAGAARC</sequence>